<evidence type="ECO:0000256" key="1">
    <source>
        <dbReference type="SAM" id="MobiDB-lite"/>
    </source>
</evidence>
<accession>A0ABP9EKH5</accession>
<gene>
    <name evidence="3" type="ORF">GCM10023203_34860</name>
</gene>
<dbReference type="SUPFAM" id="SSF52402">
    <property type="entry name" value="Adenine nucleotide alpha hydrolases-like"/>
    <property type="match status" value="1"/>
</dbReference>
<name>A0ABP9EKH5_9PSEU</name>
<dbReference type="Proteomes" id="UP001500457">
    <property type="component" value="Unassembled WGS sequence"/>
</dbReference>
<protein>
    <recommendedName>
        <fullName evidence="2">UspA domain-containing protein</fullName>
    </recommendedName>
</protein>
<feature type="region of interest" description="Disordered" evidence="1">
    <location>
        <begin position="1"/>
        <end position="24"/>
    </location>
</feature>
<evidence type="ECO:0000313" key="4">
    <source>
        <dbReference type="Proteomes" id="UP001500457"/>
    </source>
</evidence>
<comment type="caution">
    <text evidence="3">The sequence shown here is derived from an EMBL/GenBank/DDBJ whole genome shotgun (WGS) entry which is preliminary data.</text>
</comment>
<keyword evidence="4" id="KW-1185">Reference proteome</keyword>
<evidence type="ECO:0000313" key="3">
    <source>
        <dbReference type="EMBL" id="GAA4880822.1"/>
    </source>
</evidence>
<dbReference type="InterPro" id="IPR014729">
    <property type="entry name" value="Rossmann-like_a/b/a_fold"/>
</dbReference>
<reference evidence="4" key="1">
    <citation type="journal article" date="2019" name="Int. J. Syst. Evol. Microbiol.">
        <title>The Global Catalogue of Microorganisms (GCM) 10K type strain sequencing project: providing services to taxonomists for standard genome sequencing and annotation.</title>
        <authorList>
            <consortium name="The Broad Institute Genomics Platform"/>
            <consortium name="The Broad Institute Genome Sequencing Center for Infectious Disease"/>
            <person name="Wu L."/>
            <person name="Ma J."/>
        </authorList>
    </citation>
    <scope>NUCLEOTIDE SEQUENCE [LARGE SCALE GENOMIC DNA]</scope>
    <source>
        <strain evidence="4">JCM 17983</strain>
    </source>
</reference>
<dbReference type="InterPro" id="IPR006016">
    <property type="entry name" value="UspA"/>
</dbReference>
<dbReference type="Gene3D" id="3.40.50.620">
    <property type="entry name" value="HUPs"/>
    <property type="match status" value="1"/>
</dbReference>
<feature type="domain" description="UspA" evidence="2">
    <location>
        <begin position="148"/>
        <end position="279"/>
    </location>
</feature>
<sequence>MRSRAATGAAGPRPAAEPAVAEVHPGRRPAAVVRAFAPAGPGRHAVVAWACRQARRTGARLELLVEPAAGEPDEPRGGPVGVLARLVRPVLGPVLGESSLADRLARASAGSGLLVVPQRLAGVDELVDTAYEPVAVVPDEPPHTHGPVVLALAPRSTGDEAVDAAFAAAARRRAPLLAVCVRASTPWTLDTAVAGDETLDDEAEAWGDRLAAWRLTHPDVPVEVRVAEGDPALALVDLSAQARLLVLGRSGRGRVLARVAASPVGAVTLRARCPVLVVPPPGPPRRSWWPRSS</sequence>
<evidence type="ECO:0000259" key="2">
    <source>
        <dbReference type="Pfam" id="PF00582"/>
    </source>
</evidence>
<proteinExistence type="predicted"/>
<dbReference type="EMBL" id="BAABHQ010000009">
    <property type="protein sequence ID" value="GAA4880822.1"/>
    <property type="molecule type" value="Genomic_DNA"/>
</dbReference>
<organism evidence="3 4">
    <name type="scientific">Actinomycetospora straminea</name>
    <dbReference type="NCBI Taxonomy" id="663607"/>
    <lineage>
        <taxon>Bacteria</taxon>
        <taxon>Bacillati</taxon>
        <taxon>Actinomycetota</taxon>
        <taxon>Actinomycetes</taxon>
        <taxon>Pseudonocardiales</taxon>
        <taxon>Pseudonocardiaceae</taxon>
        <taxon>Actinomycetospora</taxon>
    </lineage>
</organism>
<dbReference type="Pfam" id="PF00582">
    <property type="entry name" value="Usp"/>
    <property type="match status" value="1"/>
</dbReference>